<name>A0A6M0CJC4_9FLAO</name>
<evidence type="ECO:0000313" key="1">
    <source>
        <dbReference type="EMBL" id="NER17941.1"/>
    </source>
</evidence>
<reference evidence="1 2" key="1">
    <citation type="submission" date="2020-01" db="EMBL/GenBank/DDBJ databases">
        <title>Spongiivirga citrea KCTC 32990T.</title>
        <authorList>
            <person name="Wang G."/>
        </authorList>
    </citation>
    <scope>NUCLEOTIDE SEQUENCE [LARGE SCALE GENOMIC DNA]</scope>
    <source>
        <strain evidence="1 2">KCTC 32990</strain>
    </source>
</reference>
<protein>
    <submittedName>
        <fullName evidence="1">Adenylosuccinate lyase</fullName>
    </submittedName>
</protein>
<gene>
    <name evidence="1" type="ORF">GWK10_12010</name>
</gene>
<dbReference type="GO" id="GO:0016829">
    <property type="term" value="F:lyase activity"/>
    <property type="evidence" value="ECO:0007669"/>
    <property type="project" value="UniProtKB-KW"/>
</dbReference>
<keyword evidence="1" id="KW-0456">Lyase</keyword>
<dbReference type="AlphaFoldDB" id="A0A6M0CJC4"/>
<sequence>MTFESFYKELDAINALRTNRMRMAKMVLNDYSLYDHLFKIAFQVDDPVSSKACWVLEFVYLDEPEFIIPYLDRFTADLKNLKLDSSIRPLAKISQLMVEAYFKKKTSKIQSALTDQHLELITEACFDWLIQDEKVAAKVYSMYSLFHLGKKYDWIHDELRLVIQKDVSNESAGYKAATRKVLEWIRS</sequence>
<comment type="caution">
    <text evidence="1">The sequence shown here is derived from an EMBL/GenBank/DDBJ whole genome shotgun (WGS) entry which is preliminary data.</text>
</comment>
<dbReference type="EMBL" id="JAABOQ010000004">
    <property type="protein sequence ID" value="NER17941.1"/>
    <property type="molecule type" value="Genomic_DNA"/>
</dbReference>
<organism evidence="1 2">
    <name type="scientific">Spongiivirga citrea</name>
    <dbReference type="NCBI Taxonomy" id="1481457"/>
    <lineage>
        <taxon>Bacteria</taxon>
        <taxon>Pseudomonadati</taxon>
        <taxon>Bacteroidota</taxon>
        <taxon>Flavobacteriia</taxon>
        <taxon>Flavobacteriales</taxon>
        <taxon>Flavobacteriaceae</taxon>
        <taxon>Spongiivirga</taxon>
    </lineage>
</organism>
<proteinExistence type="predicted"/>
<evidence type="ECO:0000313" key="2">
    <source>
        <dbReference type="Proteomes" id="UP000474296"/>
    </source>
</evidence>
<dbReference type="RefSeq" id="WP_164032607.1">
    <property type="nucleotide sequence ID" value="NZ_JAABOQ010000004.1"/>
</dbReference>
<accession>A0A6M0CJC4</accession>
<dbReference type="Proteomes" id="UP000474296">
    <property type="component" value="Unassembled WGS sequence"/>
</dbReference>
<keyword evidence="2" id="KW-1185">Reference proteome</keyword>